<dbReference type="SUPFAM" id="SSF56801">
    <property type="entry name" value="Acetyl-CoA synthetase-like"/>
    <property type="match status" value="1"/>
</dbReference>
<organism evidence="3 4">
    <name type="scientific">Cryptosporangium minutisporangium</name>
    <dbReference type="NCBI Taxonomy" id="113569"/>
    <lineage>
        <taxon>Bacteria</taxon>
        <taxon>Bacillati</taxon>
        <taxon>Actinomycetota</taxon>
        <taxon>Actinomycetes</taxon>
        <taxon>Cryptosporangiales</taxon>
        <taxon>Cryptosporangiaceae</taxon>
        <taxon>Cryptosporangium</taxon>
    </lineage>
</organism>
<dbReference type="PANTHER" id="PTHR43767:SF1">
    <property type="entry name" value="NONRIBOSOMAL PEPTIDE SYNTHASE PES1 (EUROFUNG)-RELATED"/>
    <property type="match status" value="1"/>
</dbReference>
<keyword evidence="4" id="KW-1185">Reference proteome</keyword>
<proteinExistence type="predicted"/>
<evidence type="ECO:0000313" key="3">
    <source>
        <dbReference type="EMBL" id="GAA3388713.1"/>
    </source>
</evidence>
<dbReference type="Proteomes" id="UP001501676">
    <property type="component" value="Unassembled WGS sequence"/>
</dbReference>
<dbReference type="InterPro" id="IPR042099">
    <property type="entry name" value="ANL_N_sf"/>
</dbReference>
<gene>
    <name evidence="3" type="ORF">GCM10020369_35970</name>
</gene>
<dbReference type="InterPro" id="IPR000873">
    <property type="entry name" value="AMP-dep_synth/lig_dom"/>
</dbReference>
<evidence type="ECO:0000259" key="1">
    <source>
        <dbReference type="Pfam" id="PF00501"/>
    </source>
</evidence>
<accession>A0ABP6SYR4</accession>
<evidence type="ECO:0000313" key="4">
    <source>
        <dbReference type="Proteomes" id="UP001501676"/>
    </source>
</evidence>
<dbReference type="InterPro" id="IPR025110">
    <property type="entry name" value="AMP-bd_C"/>
</dbReference>
<feature type="domain" description="AMP-binding enzyme C-terminal" evidence="2">
    <location>
        <begin position="401"/>
        <end position="471"/>
    </location>
</feature>
<name>A0ABP6SYR4_9ACTN</name>
<comment type="caution">
    <text evidence="3">The sequence shown here is derived from an EMBL/GenBank/DDBJ whole genome shotgun (WGS) entry which is preliminary data.</text>
</comment>
<dbReference type="Gene3D" id="3.30.300.30">
    <property type="match status" value="1"/>
</dbReference>
<sequence length="485" mass="50736">MSGPGSGRTLGERSAAVTALDPDRPAIEFQGRWWTWGELGATAEAVAAHVPEPGTRVAVLLRNSPVSVAFVLGVLRAGGCVVTVNPHRGAERVRAEIAALRPALVAGGPADLVGLPGAVLAADELGAPVEARGTAAAAEPRPGVAVQMLTSGTTGPPKRVDLSYRMLERVFAGAKHYEGNRDSAVRLRSGIAVVNAPLVHLGGLFRVLQCVVDGRSFALLERFTVEAWADAVRRHRPATVSLVPAALRMVLDADLDPSDLRSVRSVVCGTAPLSADDADAFTGKYGVPVLVSYAATEFGGGVAGWNLADHQRYWSTKRGSVGRAHAGCALRVVSSETGAVLPPDQPGLLEVRAAQLGTGDEWIRTTDLARIDADGFVWILGRADQAIIRGGFKILPDDVRAVLERHPAVRAAAVVGLPDRRLGAVPVAAVEIRAPVTADDLAAHVSTQLAPYERPVEIRIVDALPRTPSAKVDLGAVRALLGGGR</sequence>
<dbReference type="InterPro" id="IPR050237">
    <property type="entry name" value="ATP-dep_AMP-bd_enzyme"/>
</dbReference>
<protein>
    <submittedName>
        <fullName evidence="3">AMP-binding protein</fullName>
    </submittedName>
</protein>
<dbReference type="Pfam" id="PF00501">
    <property type="entry name" value="AMP-binding"/>
    <property type="match status" value="1"/>
</dbReference>
<dbReference type="EMBL" id="BAAAYN010000023">
    <property type="protein sequence ID" value="GAA3388713.1"/>
    <property type="molecule type" value="Genomic_DNA"/>
</dbReference>
<dbReference type="Pfam" id="PF13193">
    <property type="entry name" value="AMP-binding_C"/>
    <property type="match status" value="1"/>
</dbReference>
<reference evidence="4" key="1">
    <citation type="journal article" date="2019" name="Int. J. Syst. Evol. Microbiol.">
        <title>The Global Catalogue of Microorganisms (GCM) 10K type strain sequencing project: providing services to taxonomists for standard genome sequencing and annotation.</title>
        <authorList>
            <consortium name="The Broad Institute Genomics Platform"/>
            <consortium name="The Broad Institute Genome Sequencing Center for Infectious Disease"/>
            <person name="Wu L."/>
            <person name="Ma J."/>
        </authorList>
    </citation>
    <scope>NUCLEOTIDE SEQUENCE [LARGE SCALE GENOMIC DNA]</scope>
    <source>
        <strain evidence="4">JCM 9458</strain>
    </source>
</reference>
<dbReference type="InterPro" id="IPR045851">
    <property type="entry name" value="AMP-bd_C_sf"/>
</dbReference>
<dbReference type="PANTHER" id="PTHR43767">
    <property type="entry name" value="LONG-CHAIN-FATTY-ACID--COA LIGASE"/>
    <property type="match status" value="1"/>
</dbReference>
<feature type="domain" description="AMP-dependent synthetase/ligase" evidence="1">
    <location>
        <begin position="21"/>
        <end position="357"/>
    </location>
</feature>
<dbReference type="RefSeq" id="WP_345729276.1">
    <property type="nucleotide sequence ID" value="NZ_BAAAYN010000023.1"/>
</dbReference>
<dbReference type="Gene3D" id="3.40.50.12780">
    <property type="entry name" value="N-terminal domain of ligase-like"/>
    <property type="match status" value="1"/>
</dbReference>
<evidence type="ECO:0000259" key="2">
    <source>
        <dbReference type="Pfam" id="PF13193"/>
    </source>
</evidence>